<accession>A0A517NRT3</accession>
<protein>
    <recommendedName>
        <fullName evidence="4">Adhesin domain-containing protein</fullName>
    </recommendedName>
</protein>
<evidence type="ECO:0000313" key="2">
    <source>
        <dbReference type="EMBL" id="QDT09841.1"/>
    </source>
</evidence>
<feature type="chain" id="PRO_5022089283" description="Adhesin domain-containing protein" evidence="1">
    <location>
        <begin position="22"/>
        <end position="531"/>
    </location>
</feature>
<name>A0A517NRT3_9BACT</name>
<feature type="signal peptide" evidence="1">
    <location>
        <begin position="1"/>
        <end position="21"/>
    </location>
</feature>
<organism evidence="2 3">
    <name type="scientific">Stieleria marina</name>
    <dbReference type="NCBI Taxonomy" id="1930275"/>
    <lineage>
        <taxon>Bacteria</taxon>
        <taxon>Pseudomonadati</taxon>
        <taxon>Planctomycetota</taxon>
        <taxon>Planctomycetia</taxon>
        <taxon>Pirellulales</taxon>
        <taxon>Pirellulaceae</taxon>
        <taxon>Stieleria</taxon>
    </lineage>
</organism>
<proteinExistence type="predicted"/>
<dbReference type="RefSeq" id="WP_145417416.1">
    <property type="nucleotide sequence ID" value="NZ_CP036526.1"/>
</dbReference>
<reference evidence="2 3" key="1">
    <citation type="submission" date="2019-02" db="EMBL/GenBank/DDBJ databases">
        <title>Deep-cultivation of Planctomycetes and their phenomic and genomic characterization uncovers novel biology.</title>
        <authorList>
            <person name="Wiegand S."/>
            <person name="Jogler M."/>
            <person name="Boedeker C."/>
            <person name="Pinto D."/>
            <person name="Vollmers J."/>
            <person name="Rivas-Marin E."/>
            <person name="Kohn T."/>
            <person name="Peeters S.H."/>
            <person name="Heuer A."/>
            <person name="Rast P."/>
            <person name="Oberbeckmann S."/>
            <person name="Bunk B."/>
            <person name="Jeske O."/>
            <person name="Meyerdierks A."/>
            <person name="Storesund J.E."/>
            <person name="Kallscheuer N."/>
            <person name="Luecker S."/>
            <person name="Lage O.M."/>
            <person name="Pohl T."/>
            <person name="Merkel B.J."/>
            <person name="Hornburger P."/>
            <person name="Mueller R.-W."/>
            <person name="Bruemmer F."/>
            <person name="Labrenz M."/>
            <person name="Spormann A.M."/>
            <person name="Op den Camp H."/>
            <person name="Overmann J."/>
            <person name="Amann R."/>
            <person name="Jetten M.S.M."/>
            <person name="Mascher T."/>
            <person name="Medema M.H."/>
            <person name="Devos D.P."/>
            <person name="Kaster A.-K."/>
            <person name="Ovreas L."/>
            <person name="Rohde M."/>
            <person name="Galperin M.Y."/>
            <person name="Jogler C."/>
        </authorList>
    </citation>
    <scope>NUCLEOTIDE SEQUENCE [LARGE SCALE GENOMIC DNA]</scope>
    <source>
        <strain evidence="2 3">K23_9</strain>
    </source>
</reference>
<evidence type="ECO:0008006" key="4">
    <source>
        <dbReference type="Google" id="ProtNLM"/>
    </source>
</evidence>
<dbReference type="EMBL" id="CP036526">
    <property type="protein sequence ID" value="QDT09841.1"/>
    <property type="molecule type" value="Genomic_DNA"/>
</dbReference>
<dbReference type="Proteomes" id="UP000319817">
    <property type="component" value="Chromosome"/>
</dbReference>
<gene>
    <name evidence="2" type="ORF">K239x_17920</name>
</gene>
<keyword evidence="1" id="KW-0732">Signal</keyword>
<evidence type="ECO:0000256" key="1">
    <source>
        <dbReference type="SAM" id="SignalP"/>
    </source>
</evidence>
<evidence type="ECO:0000313" key="3">
    <source>
        <dbReference type="Proteomes" id="UP000319817"/>
    </source>
</evidence>
<keyword evidence="3" id="KW-1185">Reference proteome</keyword>
<dbReference type="AlphaFoldDB" id="A0A517NRT3"/>
<sequence length="531" mass="58123" precursor="true">MTRIPSAVLLFFAFAVPFADAEDRLKASAQAPANHVSFRSTATGGLYVDQELMAEYVAAKDRYESLRRNRYRSADFLGLAAEEFLAAEKKFVALAAKVESAAVLVSPFTVYRRRETESFQLGSSNQIVITADDVNLRGWNGDDIKCVVEKAVLGTESPDDAEFDAIKVEHEVRPADDWVGVTDEVRKQQEDAFLESKSGKDATEAGLKFRKELIEKNREHYSVYRPLQGQRVNTLQVVGLSAQEGNVHLTGEIVSPGGGKSMSGYWRRSAKVTIYVPKCQYVAVRGCMVAVNIKSVQANLILTTDGSLDRSYGADFHVSDIDGDLSIRQAPIRRIIGIQGDVQFIQTDEVTNTSTRHSGGVRTTSSPPPDPTLIGDIGGNLNGHFVRADLSLRNLRGEISVFNEYGNTQIDVAANLKNTTHRIASHSGVIRLSGQAVPDDYPDLEVNDLVGVPLHAFTQTGTVKVRGLRKRLQDKSYTSGGRGWQGFRSPTDGVSFTDFNRPNAAWENSPRSAGIDIVSSAGTVVIESKRH</sequence>
<dbReference type="OrthoDB" id="262955at2"/>